<evidence type="ECO:0000313" key="2">
    <source>
        <dbReference type="EMBL" id="MDE8653806.1"/>
    </source>
</evidence>
<evidence type="ECO:0000256" key="1">
    <source>
        <dbReference type="SAM" id="MobiDB-lite"/>
    </source>
</evidence>
<comment type="caution">
    <text evidence="2">The sequence shown here is derived from an EMBL/GenBank/DDBJ whole genome shotgun (WGS) entry which is preliminary data.</text>
</comment>
<proteinExistence type="predicted"/>
<dbReference type="Proteomes" id="UP001216253">
    <property type="component" value="Unassembled WGS sequence"/>
</dbReference>
<organism evidence="2 3">
    <name type="scientific">Novosphingobium album</name>
    <name type="common">ex Liu et al. 2023</name>
    <dbReference type="NCBI Taxonomy" id="3031130"/>
    <lineage>
        <taxon>Bacteria</taxon>
        <taxon>Pseudomonadati</taxon>
        <taxon>Pseudomonadota</taxon>
        <taxon>Alphaproteobacteria</taxon>
        <taxon>Sphingomonadales</taxon>
        <taxon>Sphingomonadaceae</taxon>
        <taxon>Novosphingobium</taxon>
    </lineage>
</organism>
<name>A0ABT5WV63_9SPHN</name>
<dbReference type="RefSeq" id="WP_275229918.1">
    <property type="nucleotide sequence ID" value="NZ_JARESE010000063.1"/>
</dbReference>
<reference evidence="2 3" key="1">
    <citation type="submission" date="2023-03" db="EMBL/GenBank/DDBJ databases">
        <title>NovoSphingobium album sp. nov. isolated from polycyclic aromatic hydrocarbons- and heavy-metal polluted soil.</title>
        <authorList>
            <person name="Liu Z."/>
            <person name="Wang K."/>
        </authorList>
    </citation>
    <scope>NUCLEOTIDE SEQUENCE [LARGE SCALE GENOMIC DNA]</scope>
    <source>
        <strain evidence="2 3">H3SJ31-1</strain>
    </source>
</reference>
<accession>A0ABT5WV63</accession>
<feature type="compositionally biased region" description="Low complexity" evidence="1">
    <location>
        <begin position="12"/>
        <end position="23"/>
    </location>
</feature>
<sequence length="141" mass="14376">MDATPISKADARPPGAGQARAGGPPFGHGSASALSMKWSALHDAAAAVAAIAGVEAPPMPPAVRNFPVVIRDAGGWRRALAEQHVDDLAAIMEPGLAALLSAYSRGVTPLAAARALWEEFVRARDAVLALCPPGGSPRRVA</sequence>
<dbReference type="EMBL" id="JARESE010000063">
    <property type="protein sequence ID" value="MDE8653806.1"/>
    <property type="molecule type" value="Genomic_DNA"/>
</dbReference>
<feature type="region of interest" description="Disordered" evidence="1">
    <location>
        <begin position="1"/>
        <end position="28"/>
    </location>
</feature>
<keyword evidence="3" id="KW-1185">Reference proteome</keyword>
<protein>
    <submittedName>
        <fullName evidence="2">Uncharacterized protein</fullName>
    </submittedName>
</protein>
<evidence type="ECO:0000313" key="3">
    <source>
        <dbReference type="Proteomes" id="UP001216253"/>
    </source>
</evidence>
<gene>
    <name evidence="2" type="ORF">PYV00_19125</name>
</gene>